<evidence type="ECO:0000256" key="4">
    <source>
        <dbReference type="PIRNR" id="PIRNR002756"/>
    </source>
</evidence>
<name>A0A1X7N347_9MICO</name>
<organism evidence="8 9">
    <name type="scientific">Rathayibacter oskolensis</name>
    <dbReference type="NCBI Taxonomy" id="1891671"/>
    <lineage>
        <taxon>Bacteria</taxon>
        <taxon>Bacillati</taxon>
        <taxon>Actinomycetota</taxon>
        <taxon>Actinomycetes</taxon>
        <taxon>Micrococcales</taxon>
        <taxon>Microbacteriaceae</taxon>
        <taxon>Rathayibacter</taxon>
    </lineage>
</organism>
<dbReference type="Gene3D" id="3.40.190.10">
    <property type="entry name" value="Periplasmic binding protein-like II"/>
    <property type="match status" value="2"/>
</dbReference>
<keyword evidence="3 4" id="KW-0592">Phosphate transport</keyword>
<evidence type="ECO:0000256" key="5">
    <source>
        <dbReference type="SAM" id="MobiDB-lite"/>
    </source>
</evidence>
<accession>A0A1X7N347</accession>
<dbReference type="GO" id="GO:0035435">
    <property type="term" value="P:phosphate ion transmembrane transport"/>
    <property type="evidence" value="ECO:0007669"/>
    <property type="project" value="InterPro"/>
</dbReference>
<protein>
    <recommendedName>
        <fullName evidence="4">Phosphate-binding protein</fullName>
    </recommendedName>
</protein>
<dbReference type="Proteomes" id="UP000193711">
    <property type="component" value="Unassembled WGS sequence"/>
</dbReference>
<feature type="region of interest" description="Disordered" evidence="5">
    <location>
        <begin position="37"/>
        <end position="63"/>
    </location>
</feature>
<keyword evidence="9" id="KW-1185">Reference proteome</keyword>
<evidence type="ECO:0000256" key="6">
    <source>
        <dbReference type="SAM" id="SignalP"/>
    </source>
</evidence>
<feature type="domain" description="PBP" evidence="7">
    <location>
        <begin position="54"/>
        <end position="346"/>
    </location>
</feature>
<dbReference type="STRING" id="1891671.SAMN06295885_0641"/>
<comment type="similarity">
    <text evidence="1 4">Belongs to the PstS family.</text>
</comment>
<dbReference type="CDD" id="cd13565">
    <property type="entry name" value="PBP2_PstS"/>
    <property type="match status" value="1"/>
</dbReference>
<keyword evidence="2 4" id="KW-0813">Transport</keyword>
<dbReference type="InterPro" id="IPR005673">
    <property type="entry name" value="ABC_phos-bd_PstS"/>
</dbReference>
<evidence type="ECO:0000313" key="9">
    <source>
        <dbReference type="Proteomes" id="UP000193711"/>
    </source>
</evidence>
<evidence type="ECO:0000256" key="2">
    <source>
        <dbReference type="ARBA" id="ARBA00022448"/>
    </source>
</evidence>
<gene>
    <name evidence="8" type="ORF">SAMN06295885_0641</name>
</gene>
<proteinExistence type="inferred from homology"/>
<dbReference type="PANTHER" id="PTHR42996:SF1">
    <property type="entry name" value="PHOSPHATE-BINDING PROTEIN PSTS"/>
    <property type="match status" value="1"/>
</dbReference>
<sequence length="376" mass="38308">MLSYPKGILVRFSRLGQAAVIAAVAAITLTSCAANEGDTAPADGSSSGEASSLEGTLNGIGASSQGSAQETWVAAFQGANPGVTVNYSPDGSGAGREAFIAGGADFAGSDRALNLEELDGSFGKCAEGTSAIDVPAYISPIAIVFNVEGLDELNLDAATAAGIFKGTITKWNAPEIAELNPDATLPDANITAVHRSDDSGTTENFAAYLNTTAPDVWDAEPDGVWPYEGGEAAQGTSGVIDTVTNGQNTIGYADASRAGDLGTAKVKVGEEFVEYSPEAAAAIVDASPEATDRPENDIAYEIDYATEEAGVYPVVLVSYLIACQEYQDPATAELVKAYLGYVTSDEGQAEAASSAGAAPLSSELSAQVATSIESIQ</sequence>
<dbReference type="GO" id="GO:0043190">
    <property type="term" value="C:ATP-binding cassette (ABC) transporter complex"/>
    <property type="evidence" value="ECO:0007669"/>
    <property type="project" value="InterPro"/>
</dbReference>
<evidence type="ECO:0000256" key="1">
    <source>
        <dbReference type="ARBA" id="ARBA00008725"/>
    </source>
</evidence>
<dbReference type="PIRSF" id="PIRSF002756">
    <property type="entry name" value="PstS"/>
    <property type="match status" value="1"/>
</dbReference>
<dbReference type="PROSITE" id="PS51257">
    <property type="entry name" value="PROKAR_LIPOPROTEIN"/>
    <property type="match status" value="1"/>
</dbReference>
<feature type="compositionally biased region" description="Low complexity" evidence="5">
    <location>
        <begin position="44"/>
        <end position="55"/>
    </location>
</feature>
<evidence type="ECO:0000259" key="7">
    <source>
        <dbReference type="Pfam" id="PF12849"/>
    </source>
</evidence>
<dbReference type="EMBL" id="FXBM01000001">
    <property type="protein sequence ID" value="SMH31792.1"/>
    <property type="molecule type" value="Genomic_DNA"/>
</dbReference>
<evidence type="ECO:0000313" key="8">
    <source>
        <dbReference type="EMBL" id="SMH31792.1"/>
    </source>
</evidence>
<dbReference type="AlphaFoldDB" id="A0A1X7N347"/>
<dbReference type="InterPro" id="IPR024370">
    <property type="entry name" value="PBP_domain"/>
</dbReference>
<dbReference type="SUPFAM" id="SSF53850">
    <property type="entry name" value="Periplasmic binding protein-like II"/>
    <property type="match status" value="1"/>
</dbReference>
<dbReference type="GO" id="GO:0042301">
    <property type="term" value="F:phosphate ion binding"/>
    <property type="evidence" value="ECO:0007669"/>
    <property type="project" value="InterPro"/>
</dbReference>
<keyword evidence="6" id="KW-0732">Signal</keyword>
<evidence type="ECO:0000256" key="3">
    <source>
        <dbReference type="ARBA" id="ARBA00022592"/>
    </source>
</evidence>
<feature type="chain" id="PRO_5039341137" description="Phosphate-binding protein" evidence="6">
    <location>
        <begin position="34"/>
        <end position="376"/>
    </location>
</feature>
<feature type="signal peptide" evidence="6">
    <location>
        <begin position="1"/>
        <end position="33"/>
    </location>
</feature>
<dbReference type="InterPro" id="IPR050962">
    <property type="entry name" value="Phosphate-bind_PstS"/>
</dbReference>
<reference evidence="9" key="1">
    <citation type="submission" date="2017-04" db="EMBL/GenBank/DDBJ databases">
        <authorList>
            <person name="Varghese N."/>
            <person name="Submissions S."/>
        </authorList>
    </citation>
    <scope>NUCLEOTIDE SEQUENCE [LARGE SCALE GENOMIC DNA]</scope>
    <source>
        <strain evidence="9">VKM Ac-2121</strain>
    </source>
</reference>
<dbReference type="Pfam" id="PF12849">
    <property type="entry name" value="PBP_like_2"/>
    <property type="match status" value="1"/>
</dbReference>
<dbReference type="PANTHER" id="PTHR42996">
    <property type="entry name" value="PHOSPHATE-BINDING PROTEIN PSTS"/>
    <property type="match status" value="1"/>
</dbReference>